<sequence>MSGADPIAGLPEIAAPTEAPASAGDHGRPAPKFRLEERDWLRRRLSILFADLLTWTVGLLPWPLRFWLADRVGDLWYRLAPTYRANVRANLSQVFGGETPERRLDELVRGVFRQNARNFTDLFRMPHWDGADFTRLVAVDDGGWALLDAARARGKGIVLVTAHLGAFDVVGQAIGARGHPMTALTGRTTARFIFDAVTHLRRGHNVVTVEATPGGVRKVVQALRRNELAGLVSDYDFFQNGLPVTLFGRETTMPPGPVRFARDTGASVVGAFARRAEKGYAIAFSGPFEVPKTRDLEADMAAGMANLAAMIEEAIASVPEQWVILQRVWPTVRPETVRVFPVGSPRESELLKQVDELLPKQV</sequence>
<dbReference type="GO" id="GO:0016746">
    <property type="term" value="F:acyltransferase activity"/>
    <property type="evidence" value="ECO:0007669"/>
    <property type="project" value="UniProtKB-KW"/>
</dbReference>
<keyword evidence="2" id="KW-1003">Cell membrane</keyword>
<evidence type="ECO:0008006" key="8">
    <source>
        <dbReference type="Google" id="ProtNLM"/>
    </source>
</evidence>
<dbReference type="GO" id="GO:0009247">
    <property type="term" value="P:glycolipid biosynthetic process"/>
    <property type="evidence" value="ECO:0007669"/>
    <property type="project" value="UniProtKB-ARBA"/>
</dbReference>
<evidence type="ECO:0000256" key="3">
    <source>
        <dbReference type="ARBA" id="ARBA00022519"/>
    </source>
</evidence>
<organism evidence="7">
    <name type="scientific">uncultured Thermomicrobiales bacterium</name>
    <dbReference type="NCBI Taxonomy" id="1645740"/>
    <lineage>
        <taxon>Bacteria</taxon>
        <taxon>Pseudomonadati</taxon>
        <taxon>Thermomicrobiota</taxon>
        <taxon>Thermomicrobia</taxon>
        <taxon>Thermomicrobiales</taxon>
        <taxon>environmental samples</taxon>
    </lineage>
</organism>
<dbReference type="PANTHER" id="PTHR30606:SF10">
    <property type="entry name" value="PHOSPHATIDYLINOSITOL MANNOSIDE ACYLTRANSFERASE"/>
    <property type="match status" value="1"/>
</dbReference>
<evidence type="ECO:0000313" key="7">
    <source>
        <dbReference type="EMBL" id="CAA9578277.1"/>
    </source>
</evidence>
<dbReference type="GO" id="GO:0005886">
    <property type="term" value="C:plasma membrane"/>
    <property type="evidence" value="ECO:0007669"/>
    <property type="project" value="UniProtKB-SubCell"/>
</dbReference>
<dbReference type="CDD" id="cd07984">
    <property type="entry name" value="LPLAT_LABLAT-like"/>
    <property type="match status" value="1"/>
</dbReference>
<keyword evidence="4" id="KW-0808">Transferase</keyword>
<dbReference type="InterPro" id="IPR004960">
    <property type="entry name" value="LipA_acyltrans"/>
</dbReference>
<keyword evidence="6" id="KW-0012">Acyltransferase</keyword>
<evidence type="ECO:0000256" key="4">
    <source>
        <dbReference type="ARBA" id="ARBA00022679"/>
    </source>
</evidence>
<protein>
    <recommendedName>
        <fullName evidence="8">Lipid A biosynthesis lauroyl acyltransferase</fullName>
    </recommendedName>
</protein>
<dbReference type="AlphaFoldDB" id="A0A6J4VH20"/>
<dbReference type="PANTHER" id="PTHR30606">
    <property type="entry name" value="LIPID A BIOSYNTHESIS LAUROYL ACYLTRANSFERASE"/>
    <property type="match status" value="1"/>
</dbReference>
<accession>A0A6J4VH20</accession>
<gene>
    <name evidence="7" type="ORF">AVDCRST_MAG59-4444</name>
</gene>
<name>A0A6J4VH20_9BACT</name>
<proteinExistence type="predicted"/>
<evidence type="ECO:0000256" key="6">
    <source>
        <dbReference type="ARBA" id="ARBA00023315"/>
    </source>
</evidence>
<evidence type="ECO:0000256" key="5">
    <source>
        <dbReference type="ARBA" id="ARBA00023136"/>
    </source>
</evidence>
<evidence type="ECO:0000256" key="1">
    <source>
        <dbReference type="ARBA" id="ARBA00004533"/>
    </source>
</evidence>
<evidence type="ECO:0000256" key="2">
    <source>
        <dbReference type="ARBA" id="ARBA00022475"/>
    </source>
</evidence>
<dbReference type="EMBL" id="CADCWF010000320">
    <property type="protein sequence ID" value="CAA9578277.1"/>
    <property type="molecule type" value="Genomic_DNA"/>
</dbReference>
<keyword evidence="3" id="KW-0997">Cell inner membrane</keyword>
<keyword evidence="5" id="KW-0472">Membrane</keyword>
<reference evidence="7" key="1">
    <citation type="submission" date="2020-02" db="EMBL/GenBank/DDBJ databases">
        <authorList>
            <person name="Meier V. D."/>
        </authorList>
    </citation>
    <scope>NUCLEOTIDE SEQUENCE</scope>
    <source>
        <strain evidence="7">AVDCRST_MAG59</strain>
    </source>
</reference>
<dbReference type="Pfam" id="PF03279">
    <property type="entry name" value="Lip_A_acyltrans"/>
    <property type="match status" value="1"/>
</dbReference>
<comment type="subcellular location">
    <subcellularLocation>
        <location evidence="1">Cell inner membrane</location>
    </subcellularLocation>
</comment>